<dbReference type="Proteomes" id="UP001200034">
    <property type="component" value="Unassembled WGS sequence"/>
</dbReference>
<feature type="region of interest" description="Disordered" evidence="1">
    <location>
        <begin position="178"/>
        <end position="245"/>
    </location>
</feature>
<comment type="caution">
    <text evidence="2">The sequence shown here is derived from an EMBL/GenBank/DDBJ whole genome shotgun (WGS) entry which is preliminary data.</text>
</comment>
<keyword evidence="3" id="KW-1185">Reference proteome</keyword>
<feature type="non-terminal residue" evidence="2">
    <location>
        <position position="1"/>
    </location>
</feature>
<feature type="compositionally biased region" description="Low complexity" evidence="1">
    <location>
        <begin position="236"/>
        <end position="245"/>
    </location>
</feature>
<protein>
    <submittedName>
        <fullName evidence="2">Uncharacterized protein</fullName>
    </submittedName>
</protein>
<feature type="compositionally biased region" description="Polar residues" evidence="1">
    <location>
        <begin position="178"/>
        <end position="194"/>
    </location>
</feature>
<proteinExistence type="predicted"/>
<evidence type="ECO:0000256" key="1">
    <source>
        <dbReference type="SAM" id="MobiDB-lite"/>
    </source>
</evidence>
<name>A0AAD4K116_9MUSC</name>
<feature type="non-terminal residue" evidence="2">
    <location>
        <position position="365"/>
    </location>
</feature>
<organism evidence="2 3">
    <name type="scientific">Drosophila rubida</name>
    <dbReference type="NCBI Taxonomy" id="30044"/>
    <lineage>
        <taxon>Eukaryota</taxon>
        <taxon>Metazoa</taxon>
        <taxon>Ecdysozoa</taxon>
        <taxon>Arthropoda</taxon>
        <taxon>Hexapoda</taxon>
        <taxon>Insecta</taxon>
        <taxon>Pterygota</taxon>
        <taxon>Neoptera</taxon>
        <taxon>Endopterygota</taxon>
        <taxon>Diptera</taxon>
        <taxon>Brachycera</taxon>
        <taxon>Muscomorpha</taxon>
        <taxon>Ephydroidea</taxon>
        <taxon>Drosophilidae</taxon>
        <taxon>Drosophila</taxon>
    </lineage>
</organism>
<dbReference type="AlphaFoldDB" id="A0AAD4K116"/>
<evidence type="ECO:0000313" key="2">
    <source>
        <dbReference type="EMBL" id="KAH8371638.1"/>
    </source>
</evidence>
<dbReference type="EMBL" id="JAJJHW010002585">
    <property type="protein sequence ID" value="KAH8371638.1"/>
    <property type="molecule type" value="Genomic_DNA"/>
</dbReference>
<sequence>QRKITIENTNMPSQGATTNLTFKIKLLSGKNVVLVDCPGFESELFMPQIIKGRINFQNIIPDHRCCDAAAANVQTDQLILPGYQLGSLRVLTAPQPINTPQKYSYAGMSNLSVPLARSTPSNGRPGKENVQLGTPEHARCKFSKEAVPPELPGQALDRTIAQLVDMPALNVSNTVMTSPLQFSPNSSLTLSGKSIESRLSKAPPTKTYSRQKSTGTAQLKPPISWSPLPKKKKPSKVSSTKSLSPTMKLEVRHRKLIVDNKKSISPSVLQKPVTKAITKTKIRRMQVTGKTRVQFEALKETAFDLLTLPGLGHVSRSLSNQFKDACLDKYSETLPTYAALSKTAPLQLDRQVKTLIAKEKRLEKQ</sequence>
<reference evidence="2" key="1">
    <citation type="journal article" date="2021" name="Mol. Ecol. Resour.">
        <title>Phylogenomic analyses of the genus Drosophila reveals genomic signals of climate adaptation.</title>
        <authorList>
            <person name="Li F."/>
            <person name="Rane R.V."/>
            <person name="Luria V."/>
            <person name="Xiong Z."/>
            <person name="Chen J."/>
            <person name="Li Z."/>
            <person name="Catullo R.A."/>
            <person name="Griffin P.C."/>
            <person name="Schiffer M."/>
            <person name="Pearce S."/>
            <person name="Lee S.F."/>
            <person name="McElroy K."/>
            <person name="Stocker A."/>
            <person name="Shirriffs J."/>
            <person name="Cockerell F."/>
            <person name="Coppin C."/>
            <person name="Sgro C.M."/>
            <person name="Karger A."/>
            <person name="Cain J.W."/>
            <person name="Weber J.A."/>
            <person name="Santpere G."/>
            <person name="Kirschner M.W."/>
            <person name="Hoffmann A.A."/>
            <person name="Oakeshott J.G."/>
            <person name="Zhang G."/>
        </authorList>
    </citation>
    <scope>NUCLEOTIDE SEQUENCE</scope>
    <source>
        <strain evidence="2">BGI-SZ-2011g</strain>
    </source>
</reference>
<feature type="compositionally biased region" description="Low complexity" evidence="1">
    <location>
        <begin position="219"/>
        <end position="228"/>
    </location>
</feature>
<evidence type="ECO:0000313" key="3">
    <source>
        <dbReference type="Proteomes" id="UP001200034"/>
    </source>
</evidence>
<feature type="compositionally biased region" description="Polar residues" evidence="1">
    <location>
        <begin position="206"/>
        <end position="217"/>
    </location>
</feature>
<gene>
    <name evidence="2" type="ORF">KR093_008341</name>
</gene>
<accession>A0AAD4K116</accession>